<dbReference type="Pfam" id="PF13511">
    <property type="entry name" value="DUF4124"/>
    <property type="match status" value="1"/>
</dbReference>
<reference evidence="3 4" key="1">
    <citation type="submission" date="2017-09" db="EMBL/GenBank/DDBJ databases">
        <title>The diverse metabolic capabilities of V. boronicumulans make it an excellent choice for continued studies on novel biodegradation.</title>
        <authorList>
            <person name="Sun S."/>
        </authorList>
    </citation>
    <scope>NUCLEOTIDE SEQUENCE [LARGE SCALE GENOMIC DNA]</scope>
    <source>
        <strain evidence="3 4">J1</strain>
    </source>
</reference>
<feature type="signal peptide" evidence="1">
    <location>
        <begin position="1"/>
        <end position="24"/>
    </location>
</feature>
<organism evidence="3 4">
    <name type="scientific">Variovorax boronicumulans</name>
    <dbReference type="NCBI Taxonomy" id="436515"/>
    <lineage>
        <taxon>Bacteria</taxon>
        <taxon>Pseudomonadati</taxon>
        <taxon>Pseudomonadota</taxon>
        <taxon>Betaproteobacteria</taxon>
        <taxon>Burkholderiales</taxon>
        <taxon>Comamonadaceae</taxon>
        <taxon>Variovorax</taxon>
    </lineage>
</organism>
<protein>
    <recommendedName>
        <fullName evidence="2">DUF4124 domain-containing protein</fullName>
    </recommendedName>
</protein>
<dbReference type="InterPro" id="IPR025392">
    <property type="entry name" value="DUF4124"/>
</dbReference>
<proteinExistence type="predicted"/>
<sequence>MRLLTNAPALLLASSAILCAPAWGMYKCVVDGKTSFQETPCAGAQAQTKLKEQYAPPVATAAPSPTALSDQEKLATAERERLRRDAEYALRDANAAVSNHRAACDREQQYILGDKVRSNNNLAGAVRDQSISAEAQAAATRCDTRARELLAQVESARKRCDQLGCR</sequence>
<dbReference type="Proteomes" id="UP000217154">
    <property type="component" value="Chromosome"/>
</dbReference>
<feature type="domain" description="DUF4124" evidence="2">
    <location>
        <begin position="16"/>
        <end position="65"/>
    </location>
</feature>
<dbReference type="AlphaFoldDB" id="A0A250DI27"/>
<dbReference type="KEGG" id="vbo:CKY39_12240"/>
<dbReference type="RefSeq" id="WP_095744645.1">
    <property type="nucleotide sequence ID" value="NZ_CP023284.1"/>
</dbReference>
<keyword evidence="1" id="KW-0732">Signal</keyword>
<evidence type="ECO:0000256" key="1">
    <source>
        <dbReference type="SAM" id="SignalP"/>
    </source>
</evidence>
<gene>
    <name evidence="3" type="ORF">CKY39_12240</name>
</gene>
<evidence type="ECO:0000313" key="3">
    <source>
        <dbReference type="EMBL" id="ATA53902.1"/>
    </source>
</evidence>
<evidence type="ECO:0000259" key="2">
    <source>
        <dbReference type="Pfam" id="PF13511"/>
    </source>
</evidence>
<name>A0A250DI27_9BURK</name>
<evidence type="ECO:0000313" key="4">
    <source>
        <dbReference type="Proteomes" id="UP000217154"/>
    </source>
</evidence>
<dbReference type="EMBL" id="CP023284">
    <property type="protein sequence ID" value="ATA53902.1"/>
    <property type="molecule type" value="Genomic_DNA"/>
</dbReference>
<accession>A0A250DI27</accession>
<feature type="chain" id="PRO_5012196886" description="DUF4124 domain-containing protein" evidence="1">
    <location>
        <begin position="25"/>
        <end position="166"/>
    </location>
</feature>